<dbReference type="AlphaFoldDB" id="A0A0E9R566"/>
<organism evidence="1">
    <name type="scientific">Anguilla anguilla</name>
    <name type="common">European freshwater eel</name>
    <name type="synonym">Muraena anguilla</name>
    <dbReference type="NCBI Taxonomy" id="7936"/>
    <lineage>
        <taxon>Eukaryota</taxon>
        <taxon>Metazoa</taxon>
        <taxon>Chordata</taxon>
        <taxon>Craniata</taxon>
        <taxon>Vertebrata</taxon>
        <taxon>Euteleostomi</taxon>
        <taxon>Actinopterygii</taxon>
        <taxon>Neopterygii</taxon>
        <taxon>Teleostei</taxon>
        <taxon>Anguilliformes</taxon>
        <taxon>Anguillidae</taxon>
        <taxon>Anguilla</taxon>
    </lineage>
</organism>
<sequence>MPVGNVMELDNTGRTVNRLQLYSLSHTHYI</sequence>
<reference evidence="1" key="1">
    <citation type="submission" date="2014-11" db="EMBL/GenBank/DDBJ databases">
        <authorList>
            <person name="Amaro Gonzalez C."/>
        </authorList>
    </citation>
    <scope>NUCLEOTIDE SEQUENCE</scope>
</reference>
<accession>A0A0E9R566</accession>
<dbReference type="EMBL" id="GBXM01084338">
    <property type="protein sequence ID" value="JAH24239.1"/>
    <property type="molecule type" value="Transcribed_RNA"/>
</dbReference>
<proteinExistence type="predicted"/>
<reference evidence="1" key="2">
    <citation type="journal article" date="2015" name="Fish Shellfish Immunol.">
        <title>Early steps in the European eel (Anguilla anguilla)-Vibrio vulnificus interaction in the gills: Role of the RtxA13 toxin.</title>
        <authorList>
            <person name="Callol A."/>
            <person name="Pajuelo D."/>
            <person name="Ebbesson L."/>
            <person name="Teles M."/>
            <person name="MacKenzie S."/>
            <person name="Amaro C."/>
        </authorList>
    </citation>
    <scope>NUCLEOTIDE SEQUENCE</scope>
</reference>
<evidence type="ECO:0000313" key="1">
    <source>
        <dbReference type="EMBL" id="JAH24239.1"/>
    </source>
</evidence>
<protein>
    <submittedName>
        <fullName evidence="1">Uncharacterized protein</fullName>
    </submittedName>
</protein>
<name>A0A0E9R566_ANGAN</name>